<dbReference type="InterPro" id="IPR044810">
    <property type="entry name" value="WRKY_plant"/>
</dbReference>
<dbReference type="PANTHER" id="PTHR31429">
    <property type="entry name" value="WRKY TRANSCRIPTION FACTOR 36-RELATED"/>
    <property type="match status" value="1"/>
</dbReference>
<feature type="compositionally biased region" description="Polar residues" evidence="6">
    <location>
        <begin position="537"/>
        <end position="553"/>
    </location>
</feature>
<proteinExistence type="predicted"/>
<organism evidence="8 9">
    <name type="scientific">Mucuna pruriens</name>
    <name type="common">Velvet bean</name>
    <name type="synonym">Dolichos pruriens</name>
    <dbReference type="NCBI Taxonomy" id="157652"/>
    <lineage>
        <taxon>Eukaryota</taxon>
        <taxon>Viridiplantae</taxon>
        <taxon>Streptophyta</taxon>
        <taxon>Embryophyta</taxon>
        <taxon>Tracheophyta</taxon>
        <taxon>Spermatophyta</taxon>
        <taxon>Magnoliopsida</taxon>
        <taxon>eudicotyledons</taxon>
        <taxon>Gunneridae</taxon>
        <taxon>Pentapetalae</taxon>
        <taxon>rosids</taxon>
        <taxon>fabids</taxon>
        <taxon>Fabales</taxon>
        <taxon>Fabaceae</taxon>
        <taxon>Papilionoideae</taxon>
        <taxon>50 kb inversion clade</taxon>
        <taxon>NPAAA clade</taxon>
        <taxon>indigoferoid/millettioid clade</taxon>
        <taxon>Phaseoleae</taxon>
        <taxon>Mucuna</taxon>
    </lineage>
</organism>
<gene>
    <name evidence="8" type="primary">WRKY6</name>
    <name evidence="8" type="ORF">CR513_15123</name>
</gene>
<name>A0A371HFP2_MUCPR</name>
<dbReference type="PROSITE" id="PS50811">
    <property type="entry name" value="WRKY"/>
    <property type="match status" value="1"/>
</dbReference>
<feature type="non-terminal residue" evidence="8">
    <location>
        <position position="1"/>
    </location>
</feature>
<evidence type="ECO:0000313" key="9">
    <source>
        <dbReference type="Proteomes" id="UP000257109"/>
    </source>
</evidence>
<comment type="caution">
    <text evidence="8">The sequence shown here is derived from an EMBL/GenBank/DDBJ whole genome shotgun (WGS) entry which is preliminary data.</text>
</comment>
<dbReference type="GO" id="GO:0005634">
    <property type="term" value="C:nucleus"/>
    <property type="evidence" value="ECO:0007669"/>
    <property type="project" value="UniProtKB-SubCell"/>
</dbReference>
<keyword evidence="9" id="KW-1185">Reference proteome</keyword>
<keyword evidence="3" id="KW-0238">DNA-binding</keyword>
<feature type="compositionally biased region" description="Basic and acidic residues" evidence="6">
    <location>
        <begin position="316"/>
        <end position="331"/>
    </location>
</feature>
<evidence type="ECO:0000259" key="7">
    <source>
        <dbReference type="PROSITE" id="PS50811"/>
    </source>
</evidence>
<feature type="compositionally biased region" description="Low complexity" evidence="6">
    <location>
        <begin position="62"/>
        <end position="74"/>
    </location>
</feature>
<keyword evidence="4" id="KW-0804">Transcription</keyword>
<dbReference type="PANTHER" id="PTHR31429:SF50">
    <property type="entry name" value="WRKY DOMAIN-CONTAINING PROTEIN"/>
    <property type="match status" value="1"/>
</dbReference>
<keyword evidence="2" id="KW-0805">Transcription regulation</keyword>
<dbReference type="InterPro" id="IPR003657">
    <property type="entry name" value="WRKY_dom"/>
</dbReference>
<dbReference type="AlphaFoldDB" id="A0A371HFP2"/>
<dbReference type="SUPFAM" id="SSF118290">
    <property type="entry name" value="WRKY DNA-binding domain"/>
    <property type="match status" value="1"/>
</dbReference>
<dbReference type="STRING" id="157652.A0A371HFP2"/>
<evidence type="ECO:0000256" key="1">
    <source>
        <dbReference type="ARBA" id="ARBA00004123"/>
    </source>
</evidence>
<evidence type="ECO:0000256" key="2">
    <source>
        <dbReference type="ARBA" id="ARBA00023015"/>
    </source>
</evidence>
<evidence type="ECO:0000313" key="8">
    <source>
        <dbReference type="EMBL" id="RDY01534.1"/>
    </source>
</evidence>
<feature type="region of interest" description="Disordered" evidence="6">
    <location>
        <begin position="586"/>
        <end position="618"/>
    </location>
</feature>
<feature type="region of interest" description="Disordered" evidence="6">
    <location>
        <begin position="537"/>
        <end position="558"/>
    </location>
</feature>
<dbReference type="GO" id="GO:0003700">
    <property type="term" value="F:DNA-binding transcription factor activity"/>
    <property type="evidence" value="ECO:0007669"/>
    <property type="project" value="InterPro"/>
</dbReference>
<accession>A0A371HFP2</accession>
<dbReference type="GO" id="GO:0043565">
    <property type="term" value="F:sequence-specific DNA binding"/>
    <property type="evidence" value="ECO:0007669"/>
    <property type="project" value="InterPro"/>
</dbReference>
<dbReference type="FunFam" id="2.20.25.80:FF:000002">
    <property type="entry name" value="probable WRKY transcription factor 31"/>
    <property type="match status" value="1"/>
</dbReference>
<evidence type="ECO:0000256" key="5">
    <source>
        <dbReference type="ARBA" id="ARBA00023242"/>
    </source>
</evidence>
<dbReference type="InterPro" id="IPR036576">
    <property type="entry name" value="WRKY_dom_sf"/>
</dbReference>
<feature type="compositionally biased region" description="Polar residues" evidence="6">
    <location>
        <begin position="267"/>
        <end position="281"/>
    </location>
</feature>
<feature type="compositionally biased region" description="Polar residues" evidence="6">
    <location>
        <begin position="332"/>
        <end position="344"/>
    </location>
</feature>
<protein>
    <submittedName>
        <fullName evidence="8">WRKY transcription factor 6</fullName>
    </submittedName>
</protein>
<feature type="region of interest" description="Disordered" evidence="6">
    <location>
        <begin position="266"/>
        <end position="351"/>
    </location>
</feature>
<sequence length="618" mass="67531">MARGGGLSIDSDPIGSFFPHKPVILNSFSEHHNNNNSITITSQHKWKLCPNMDAAVTRKRSPSSTPNTSTSTSTIPFQVNLTSDDRRPHIDEMDFFPNKTNYDDHHHHHHNNNLNLASASTSALPSLNHLHHHSHDHSSTPTILELKVNTGLNLLTTNTSRNQSMVEDDMSPNSVDRRRAKSEMLVLQAELERTKVENYKLKNMLDQVHTNYNSLQMHLMSLMQEQKSEEEAQQQQVFDGKIEEEKQSGNGGALVPRQFMDLGLASNADTNEPSLSSSGGRSQDRSKSPANNAEVASKEFGTRKNGSPSDEELVFDQDKKEFGRGIEREGSTSDQGVTANNNVPKFSPPRNVDQAEATMRKARVSVRARSEAPMMTDGCQWRKYGQKMAKGNPCPRAYYRCTMAAGCPVRKQVQRCAEDRTILITTYEGNHNHPLPPTAMAMAQTTSSAARMLLSGPMSSADGLLNANFLSGTFLPCSSSMATISASAPFPTVTLDLTQSPNPLQFPKPPSQFQFPFPGIPQIFGQALYNQSKFSGLQMSQDGDTSQLSNQTQRPPPHLADTVSAAIAADPNFTAALAAAITSIIGGAQPNNNNTINNNNGTTSNNNSNGNITSSNNK</sequence>
<feature type="region of interest" description="Disordered" evidence="6">
    <location>
        <begin position="56"/>
        <end position="75"/>
    </location>
</feature>
<evidence type="ECO:0000256" key="6">
    <source>
        <dbReference type="SAM" id="MobiDB-lite"/>
    </source>
</evidence>
<dbReference type="Pfam" id="PF03106">
    <property type="entry name" value="WRKY"/>
    <property type="match status" value="1"/>
</dbReference>
<evidence type="ECO:0000256" key="3">
    <source>
        <dbReference type="ARBA" id="ARBA00023125"/>
    </source>
</evidence>
<dbReference type="Gene3D" id="2.20.25.80">
    <property type="entry name" value="WRKY domain"/>
    <property type="match status" value="1"/>
</dbReference>
<dbReference type="SMART" id="SM00774">
    <property type="entry name" value="WRKY"/>
    <property type="match status" value="1"/>
</dbReference>
<keyword evidence="5" id="KW-0539">Nucleus</keyword>
<dbReference type="EMBL" id="QJKJ01002747">
    <property type="protein sequence ID" value="RDY01534.1"/>
    <property type="molecule type" value="Genomic_DNA"/>
</dbReference>
<comment type="subcellular location">
    <subcellularLocation>
        <location evidence="1">Nucleus</location>
    </subcellularLocation>
</comment>
<reference evidence="8" key="1">
    <citation type="submission" date="2018-05" db="EMBL/GenBank/DDBJ databases">
        <title>Draft genome of Mucuna pruriens seed.</title>
        <authorList>
            <person name="Nnadi N.E."/>
            <person name="Vos R."/>
            <person name="Hasami M.H."/>
            <person name="Devisetty U.K."/>
            <person name="Aguiy J.C."/>
        </authorList>
    </citation>
    <scope>NUCLEOTIDE SEQUENCE [LARGE SCALE GENOMIC DNA]</scope>
    <source>
        <strain evidence="8">JCA_2017</strain>
    </source>
</reference>
<dbReference type="Proteomes" id="UP000257109">
    <property type="component" value="Unassembled WGS sequence"/>
</dbReference>
<evidence type="ECO:0000256" key="4">
    <source>
        <dbReference type="ARBA" id="ARBA00023163"/>
    </source>
</evidence>
<dbReference type="OrthoDB" id="2020995at2759"/>
<feature type="domain" description="WRKY" evidence="7">
    <location>
        <begin position="370"/>
        <end position="436"/>
    </location>
</feature>